<accession>A0A4Q9PBR1</accession>
<organism evidence="2 3">
    <name type="scientific">Dichomitus squalens</name>
    <dbReference type="NCBI Taxonomy" id="114155"/>
    <lineage>
        <taxon>Eukaryota</taxon>
        <taxon>Fungi</taxon>
        <taxon>Dikarya</taxon>
        <taxon>Basidiomycota</taxon>
        <taxon>Agaricomycotina</taxon>
        <taxon>Agaricomycetes</taxon>
        <taxon>Polyporales</taxon>
        <taxon>Polyporaceae</taxon>
        <taxon>Dichomitus</taxon>
    </lineage>
</organism>
<sequence length="96" mass="10200">MSFLSARRFVAMLPVLACPLLLADDRGKVAGDDILAIPGSRNPANIKENIGAVDVKLTAEEVDLIRKAAVNADQADVPRYPPAFQALLMVDTPSLG</sequence>
<evidence type="ECO:0000313" key="3">
    <source>
        <dbReference type="Proteomes" id="UP000292082"/>
    </source>
</evidence>
<feature type="signal peptide" evidence="1">
    <location>
        <begin position="1"/>
        <end position="31"/>
    </location>
</feature>
<name>A0A4Q9PBR1_9APHY</name>
<keyword evidence="3" id="KW-1185">Reference proteome</keyword>
<protein>
    <recommendedName>
        <fullName evidence="4">NADP-dependent oxidoreductase domain-containing protein</fullName>
    </recommendedName>
</protein>
<dbReference type="SUPFAM" id="SSF51430">
    <property type="entry name" value="NAD(P)-linked oxidoreductase"/>
    <property type="match status" value="1"/>
</dbReference>
<proteinExistence type="predicted"/>
<gene>
    <name evidence="2" type="ORF">BD310DRAFT_1043181</name>
</gene>
<dbReference type="AlphaFoldDB" id="A0A4Q9PBR1"/>
<keyword evidence="1" id="KW-0732">Signal</keyword>
<dbReference type="Proteomes" id="UP000292082">
    <property type="component" value="Unassembled WGS sequence"/>
</dbReference>
<reference evidence="2 3" key="1">
    <citation type="submission" date="2019-01" db="EMBL/GenBank/DDBJ databases">
        <title>Draft genome sequences of three monokaryotic isolates of the white-rot basidiomycete fungus Dichomitus squalens.</title>
        <authorList>
            <consortium name="DOE Joint Genome Institute"/>
            <person name="Lopez S.C."/>
            <person name="Andreopoulos B."/>
            <person name="Pangilinan J."/>
            <person name="Lipzen A."/>
            <person name="Riley R."/>
            <person name="Ahrendt S."/>
            <person name="Ng V."/>
            <person name="Barry K."/>
            <person name="Daum C."/>
            <person name="Grigoriev I.V."/>
            <person name="Hilden K.S."/>
            <person name="Makela M.R."/>
            <person name="de Vries R.P."/>
        </authorList>
    </citation>
    <scope>NUCLEOTIDE SEQUENCE [LARGE SCALE GENOMIC DNA]</scope>
    <source>
        <strain evidence="2 3">CBS 464.89</strain>
    </source>
</reference>
<feature type="chain" id="PRO_5020834335" description="NADP-dependent oxidoreductase domain-containing protein" evidence="1">
    <location>
        <begin position="32"/>
        <end position="96"/>
    </location>
</feature>
<dbReference type="InterPro" id="IPR036812">
    <property type="entry name" value="NAD(P)_OxRdtase_dom_sf"/>
</dbReference>
<evidence type="ECO:0000313" key="2">
    <source>
        <dbReference type="EMBL" id="TBU52190.1"/>
    </source>
</evidence>
<evidence type="ECO:0008006" key="4">
    <source>
        <dbReference type="Google" id="ProtNLM"/>
    </source>
</evidence>
<dbReference type="EMBL" id="ML145262">
    <property type="protein sequence ID" value="TBU52190.1"/>
    <property type="molecule type" value="Genomic_DNA"/>
</dbReference>
<dbReference type="Gene3D" id="3.20.20.100">
    <property type="entry name" value="NADP-dependent oxidoreductase domain"/>
    <property type="match status" value="1"/>
</dbReference>
<evidence type="ECO:0000256" key="1">
    <source>
        <dbReference type="SAM" id="SignalP"/>
    </source>
</evidence>